<dbReference type="InterPro" id="IPR036364">
    <property type="entry name" value="SEA_dom_sf"/>
</dbReference>
<reference evidence="1" key="2">
    <citation type="submission" date="2025-08" db="UniProtKB">
        <authorList>
            <consortium name="Ensembl"/>
        </authorList>
    </citation>
    <scope>IDENTIFICATION</scope>
</reference>
<dbReference type="Gene3D" id="3.30.70.960">
    <property type="entry name" value="SEA domain"/>
    <property type="match status" value="1"/>
</dbReference>
<dbReference type="SUPFAM" id="SSF82671">
    <property type="entry name" value="SEA domain"/>
    <property type="match status" value="1"/>
</dbReference>
<proteinExistence type="predicted"/>
<dbReference type="InterPro" id="IPR028850">
    <property type="entry name" value="MUC16"/>
</dbReference>
<dbReference type="PANTHER" id="PTHR14672">
    <property type="entry name" value="MUCIN-16"/>
    <property type="match status" value="1"/>
</dbReference>
<reference evidence="1" key="1">
    <citation type="submission" date="2020-02" db="EMBL/GenBank/DDBJ databases">
        <authorList>
            <person name="Enbody D E."/>
            <person name="Pettersson E M."/>
        </authorList>
    </citation>
    <scope>NUCLEOTIDE SEQUENCE [LARGE SCALE GENOMIC DNA]</scope>
</reference>
<dbReference type="PANTHER" id="PTHR14672:SF1">
    <property type="entry name" value="MUCIN-16"/>
    <property type="match status" value="1"/>
</dbReference>
<evidence type="ECO:0000313" key="2">
    <source>
        <dbReference type="Proteomes" id="UP000694382"/>
    </source>
</evidence>
<sequence>MRSLGTWGASLAIPMGSTVGRGPLCLFNHSLDIPTLESTLSPSALLPAPTHSPPTTAAALEHFTVNFTITNLPYTSDLEKPDSRVQKALDRLLKDSSIGPAFHGCETTGFRYGSWSTNRDSTGVDTICSYGKGSQVPKFNPAEVYQELKRMTSDITKLGIYSLDNKSLYVNGECLIFPLLQALEQFGTALALRDHLHVKKVTLRRRSRVFCIISLCKI</sequence>
<dbReference type="InterPro" id="IPR000082">
    <property type="entry name" value="SEA_dom"/>
</dbReference>
<organism evidence="1 2">
    <name type="scientific">Geospiza parvula</name>
    <name type="common">Small tree-finch</name>
    <name type="synonym">Camarhynchus parvulus</name>
    <dbReference type="NCBI Taxonomy" id="87175"/>
    <lineage>
        <taxon>Eukaryota</taxon>
        <taxon>Metazoa</taxon>
        <taxon>Chordata</taxon>
        <taxon>Craniata</taxon>
        <taxon>Vertebrata</taxon>
        <taxon>Euteleostomi</taxon>
        <taxon>Archelosauria</taxon>
        <taxon>Archosauria</taxon>
        <taxon>Dinosauria</taxon>
        <taxon>Saurischia</taxon>
        <taxon>Theropoda</taxon>
        <taxon>Coelurosauria</taxon>
        <taxon>Aves</taxon>
        <taxon>Neognathae</taxon>
        <taxon>Neoaves</taxon>
        <taxon>Telluraves</taxon>
        <taxon>Australaves</taxon>
        <taxon>Passeriformes</taxon>
        <taxon>Thraupidae</taxon>
        <taxon>Camarhynchus</taxon>
    </lineage>
</organism>
<dbReference type="Ensembl" id="ENSCPVT00000027416.1">
    <property type="protein sequence ID" value="ENSCPVP00000025751.1"/>
    <property type="gene ID" value="ENSCPVG00000018076.1"/>
</dbReference>
<accession>A0A8U8BJQ6</accession>
<reference evidence="1" key="3">
    <citation type="submission" date="2025-09" db="UniProtKB">
        <authorList>
            <consortium name="Ensembl"/>
        </authorList>
    </citation>
    <scope>IDENTIFICATION</scope>
</reference>
<name>A0A8U8BJQ6_GEOPR</name>
<protein>
    <submittedName>
        <fullName evidence="1">Uncharacterized protein</fullName>
    </submittedName>
</protein>
<dbReference type="PROSITE" id="PS50024">
    <property type="entry name" value="SEA"/>
    <property type="match status" value="1"/>
</dbReference>
<evidence type="ECO:0000313" key="1">
    <source>
        <dbReference type="Ensembl" id="ENSCPVP00000025751.1"/>
    </source>
</evidence>
<dbReference type="AlphaFoldDB" id="A0A8U8BJQ6"/>
<dbReference type="Proteomes" id="UP000694382">
    <property type="component" value="Chromosome 28"/>
</dbReference>
<keyword evidence="2" id="KW-1185">Reference proteome</keyword>
<dbReference type="Pfam" id="PF01390">
    <property type="entry name" value="SEA"/>
    <property type="match status" value="1"/>
</dbReference>